<protein>
    <submittedName>
        <fullName evidence="2">Ribokinase-like protein</fullName>
    </submittedName>
</protein>
<organism evidence="2 3">
    <name type="scientific">Aspergillus cavernicola</name>
    <dbReference type="NCBI Taxonomy" id="176166"/>
    <lineage>
        <taxon>Eukaryota</taxon>
        <taxon>Fungi</taxon>
        <taxon>Dikarya</taxon>
        <taxon>Ascomycota</taxon>
        <taxon>Pezizomycotina</taxon>
        <taxon>Eurotiomycetes</taxon>
        <taxon>Eurotiomycetidae</taxon>
        <taxon>Eurotiales</taxon>
        <taxon>Aspergillaceae</taxon>
        <taxon>Aspergillus</taxon>
        <taxon>Aspergillus subgen. Nidulantes</taxon>
    </lineage>
</organism>
<proteinExistence type="predicted"/>
<sequence>MPEHSLSFLSLGSVVLDEIRIPNQKPLKDVLGGSGAYATLGARLFLLPPLSHSLGWMLHIGNDFPRSIRNSLESWGTTLVIDRESDKPSTRGLLEYRDITFGPKDFRYITPVLAIQESRLKGTSLLTAKTYHYLDSPQNIKRRVSTLLSLRNETDSLERPLIIWEPAPLSIKPENLQACLNAAHEVDVFSPNHLELAGLFGESPSATLDKEKIESFMQVFLNRGVGPGEKGIVLIRAGEHGCLVGARNIAPTWLPPFYNTRPEGKQSARVVDPTGAGNAFLGAWAVGYLGTGDAVKAACYGAVGASFALEQVGMPEKRDEGDIELWNGVDVLSRLHEYQESTGFV</sequence>
<dbReference type="InterPro" id="IPR011611">
    <property type="entry name" value="PfkB_dom"/>
</dbReference>
<dbReference type="SUPFAM" id="SSF53613">
    <property type="entry name" value="Ribokinase-like"/>
    <property type="match status" value="1"/>
</dbReference>
<dbReference type="Proteomes" id="UP001610335">
    <property type="component" value="Unassembled WGS sequence"/>
</dbReference>
<dbReference type="Pfam" id="PF00294">
    <property type="entry name" value="PfkB"/>
    <property type="match status" value="1"/>
</dbReference>
<evidence type="ECO:0000313" key="2">
    <source>
        <dbReference type="EMBL" id="KAL2833691.1"/>
    </source>
</evidence>
<accession>A0ABR4J0X7</accession>
<reference evidence="2 3" key="1">
    <citation type="submission" date="2024-07" db="EMBL/GenBank/DDBJ databases">
        <title>Section-level genome sequencing and comparative genomics of Aspergillus sections Usti and Cavernicolus.</title>
        <authorList>
            <consortium name="Lawrence Berkeley National Laboratory"/>
            <person name="Nybo J.L."/>
            <person name="Vesth T.C."/>
            <person name="Theobald S."/>
            <person name="Frisvad J.C."/>
            <person name="Larsen T.O."/>
            <person name="Kjaerboelling I."/>
            <person name="Rothschild-Mancinelli K."/>
            <person name="Lyhne E.K."/>
            <person name="Kogle M.E."/>
            <person name="Barry K."/>
            <person name="Clum A."/>
            <person name="Na H."/>
            <person name="Ledsgaard L."/>
            <person name="Lin J."/>
            <person name="Lipzen A."/>
            <person name="Kuo A."/>
            <person name="Riley R."/>
            <person name="Mondo S."/>
            <person name="LaButti K."/>
            <person name="Haridas S."/>
            <person name="Pangalinan J."/>
            <person name="Salamov A.A."/>
            <person name="Simmons B.A."/>
            <person name="Magnuson J.K."/>
            <person name="Chen J."/>
            <person name="Drula E."/>
            <person name="Henrissat B."/>
            <person name="Wiebenga A."/>
            <person name="Lubbers R.J."/>
            <person name="Gomes A.C."/>
            <person name="Makela M.R."/>
            <person name="Stajich J."/>
            <person name="Grigoriev I.V."/>
            <person name="Mortensen U.H."/>
            <person name="De vries R.P."/>
            <person name="Baker S.E."/>
            <person name="Andersen M.R."/>
        </authorList>
    </citation>
    <scope>NUCLEOTIDE SEQUENCE [LARGE SCALE GENOMIC DNA]</scope>
    <source>
        <strain evidence="2 3">CBS 600.67</strain>
    </source>
</reference>
<comment type="caution">
    <text evidence="2">The sequence shown here is derived from an EMBL/GenBank/DDBJ whole genome shotgun (WGS) entry which is preliminary data.</text>
</comment>
<dbReference type="Gene3D" id="3.40.1190.20">
    <property type="match status" value="1"/>
</dbReference>
<dbReference type="EMBL" id="JBFXLS010000003">
    <property type="protein sequence ID" value="KAL2833691.1"/>
    <property type="molecule type" value="Genomic_DNA"/>
</dbReference>
<name>A0ABR4J0X7_9EURO</name>
<dbReference type="InterPro" id="IPR029056">
    <property type="entry name" value="Ribokinase-like"/>
</dbReference>
<evidence type="ECO:0000313" key="3">
    <source>
        <dbReference type="Proteomes" id="UP001610335"/>
    </source>
</evidence>
<keyword evidence="3" id="KW-1185">Reference proteome</keyword>
<dbReference type="PANTHER" id="PTHR47098">
    <property type="entry name" value="PROTEIN MAK32"/>
    <property type="match status" value="1"/>
</dbReference>
<feature type="domain" description="Carbohydrate kinase PfkB" evidence="1">
    <location>
        <begin position="52"/>
        <end position="313"/>
    </location>
</feature>
<dbReference type="PANTHER" id="PTHR47098:SF1">
    <property type="entry name" value="PFKB FAMILY CARBOHYDRATE KINASE SUPERFAMILY (AFU_ORTHOLOGUE AFUA_4G09500)"/>
    <property type="match status" value="1"/>
</dbReference>
<evidence type="ECO:0000259" key="1">
    <source>
        <dbReference type="Pfam" id="PF00294"/>
    </source>
</evidence>
<gene>
    <name evidence="2" type="ORF">BDW59DRAFT_179416</name>
</gene>